<proteinExistence type="predicted"/>
<organism evidence="1 2">
    <name type="scientific">Meloidogyne enterolobii</name>
    <name type="common">Root-knot nematode worm</name>
    <name type="synonym">Meloidogyne mayaguensis</name>
    <dbReference type="NCBI Taxonomy" id="390850"/>
    <lineage>
        <taxon>Eukaryota</taxon>
        <taxon>Metazoa</taxon>
        <taxon>Ecdysozoa</taxon>
        <taxon>Nematoda</taxon>
        <taxon>Chromadorea</taxon>
        <taxon>Rhabditida</taxon>
        <taxon>Tylenchina</taxon>
        <taxon>Tylenchomorpha</taxon>
        <taxon>Tylenchoidea</taxon>
        <taxon>Meloidogynidae</taxon>
        <taxon>Meloidogyninae</taxon>
        <taxon>Meloidogyne</taxon>
    </lineage>
</organism>
<comment type="caution">
    <text evidence="1">The sequence shown here is derived from an EMBL/GenBank/DDBJ whole genome shotgun (WGS) entry which is preliminary data.</text>
</comment>
<evidence type="ECO:0000313" key="1">
    <source>
        <dbReference type="EMBL" id="CAD2204979.1"/>
    </source>
</evidence>
<gene>
    <name evidence="1" type="ORF">MENT_LOCUS58756</name>
</gene>
<dbReference type="EMBL" id="CAJEWN010002712">
    <property type="protein sequence ID" value="CAD2204979.1"/>
    <property type="molecule type" value="Genomic_DNA"/>
</dbReference>
<dbReference type="AlphaFoldDB" id="A0A6V7Y039"/>
<reference evidence="1 2" key="1">
    <citation type="submission" date="2020-08" db="EMBL/GenBank/DDBJ databases">
        <authorList>
            <person name="Koutsovoulos G."/>
            <person name="Danchin GJ E."/>
        </authorList>
    </citation>
    <scope>NUCLEOTIDE SEQUENCE [LARGE SCALE GENOMIC DNA]</scope>
</reference>
<accession>A0A6V7Y039</accession>
<name>A0A6V7Y039_MELEN</name>
<evidence type="ECO:0000313" key="2">
    <source>
        <dbReference type="Proteomes" id="UP000580250"/>
    </source>
</evidence>
<sequence length="45" mass="5386">MLQKAFWFVELEFQVTVPKMMKYIVLDQMLSLLPFVPVVIKRTKV</sequence>
<protein>
    <submittedName>
        <fullName evidence="1">Uncharacterized protein</fullName>
    </submittedName>
</protein>
<dbReference type="Proteomes" id="UP000580250">
    <property type="component" value="Unassembled WGS sequence"/>
</dbReference>